<protein>
    <submittedName>
        <fullName evidence="2">SE1L3-like protein</fullName>
    </submittedName>
</protein>
<dbReference type="EMBL" id="CP111016">
    <property type="protein sequence ID" value="WAR04420.1"/>
    <property type="molecule type" value="Genomic_DNA"/>
</dbReference>
<dbReference type="PANTHER" id="PTHR44444">
    <property type="entry name" value="PROTEIN SEL-1 HOMOLOG 3"/>
    <property type="match status" value="1"/>
</dbReference>
<dbReference type="InterPro" id="IPR006597">
    <property type="entry name" value="Sel1-like"/>
</dbReference>
<keyword evidence="1" id="KW-0732">Signal</keyword>
<dbReference type="Pfam" id="PF08238">
    <property type="entry name" value="Sel1"/>
    <property type="match status" value="4"/>
</dbReference>
<dbReference type="InterPro" id="IPR011990">
    <property type="entry name" value="TPR-like_helical_dom_sf"/>
</dbReference>
<organism evidence="2 3">
    <name type="scientific">Mya arenaria</name>
    <name type="common">Soft-shell clam</name>
    <dbReference type="NCBI Taxonomy" id="6604"/>
    <lineage>
        <taxon>Eukaryota</taxon>
        <taxon>Metazoa</taxon>
        <taxon>Spiralia</taxon>
        <taxon>Lophotrochozoa</taxon>
        <taxon>Mollusca</taxon>
        <taxon>Bivalvia</taxon>
        <taxon>Autobranchia</taxon>
        <taxon>Heteroconchia</taxon>
        <taxon>Euheterodonta</taxon>
        <taxon>Imparidentia</taxon>
        <taxon>Neoheterodontei</taxon>
        <taxon>Myida</taxon>
        <taxon>Myoidea</taxon>
        <taxon>Myidae</taxon>
        <taxon>Mya</taxon>
    </lineage>
</organism>
<reference evidence="2" key="1">
    <citation type="submission" date="2022-11" db="EMBL/GenBank/DDBJ databases">
        <title>Centuries of genome instability and evolution in soft-shell clam transmissible cancer (bioRxiv).</title>
        <authorList>
            <person name="Hart S.F.M."/>
            <person name="Yonemitsu M.A."/>
            <person name="Giersch R.M."/>
            <person name="Beal B.F."/>
            <person name="Arriagada G."/>
            <person name="Davis B.W."/>
            <person name="Ostrander E.A."/>
            <person name="Goff S.P."/>
            <person name="Metzger M.J."/>
        </authorList>
    </citation>
    <scope>NUCLEOTIDE SEQUENCE</scope>
    <source>
        <strain evidence="2">MELC-2E11</strain>
        <tissue evidence="2">Siphon/mantle</tissue>
    </source>
</reference>
<dbReference type="SMART" id="SM00671">
    <property type="entry name" value="SEL1"/>
    <property type="match status" value="4"/>
</dbReference>
<feature type="chain" id="PRO_5047391097" evidence="1">
    <location>
        <begin position="23"/>
        <end position="742"/>
    </location>
</feature>
<gene>
    <name evidence="2" type="ORF">MAR_019789</name>
</gene>
<dbReference type="Proteomes" id="UP001164746">
    <property type="component" value="Chromosome 5"/>
</dbReference>
<evidence type="ECO:0000313" key="3">
    <source>
        <dbReference type="Proteomes" id="UP001164746"/>
    </source>
</evidence>
<dbReference type="PANTHER" id="PTHR44444:SF6">
    <property type="entry name" value="LAMININ G DOMAIN-CONTAINING PROTEIN"/>
    <property type="match status" value="1"/>
</dbReference>
<dbReference type="SUPFAM" id="SSF81901">
    <property type="entry name" value="HCP-like"/>
    <property type="match status" value="3"/>
</dbReference>
<dbReference type="InterPro" id="IPR042756">
    <property type="entry name" value="Sel-1L3"/>
</dbReference>
<evidence type="ECO:0000256" key="1">
    <source>
        <dbReference type="SAM" id="SignalP"/>
    </source>
</evidence>
<feature type="signal peptide" evidence="1">
    <location>
        <begin position="1"/>
        <end position="22"/>
    </location>
</feature>
<dbReference type="Gene3D" id="1.25.40.10">
    <property type="entry name" value="Tetratricopeptide repeat domain"/>
    <property type="match status" value="3"/>
</dbReference>
<proteinExistence type="predicted"/>
<sequence>MDGHFVFVVVCIGIEIIKTAVGDPSTLSMVIDKRSNKLADFIQILDPPTSFSGDTTVIHVEYRCRDERYVGVEVLSDVIGVFKKVVELLSYPLVLSGDPYGVFRKLEPYKNPELEARRLTQILKPRFTLVVWLYMLDVCAHDRLCSVFHHFSWDSLYKSPLLFINSNVDISRDKEQKYIRYDNIRLYTPLWGGILQRHGGAVHTWRCGDHTQCPGIHWARNTLQECSPFIQRDKCPVPFLELIKSVTKQPDANSVGDTCPAERTGRHRKNVDKLVRAMVKTRGYVHHKTVAKDLYKKASEWLDVSLDAVPRAFPVLKQAACLGSVDAMYVVAVLLNHGIHVKSDEIQSQAYLMLAALENQRLAALALGHKHRNGLHGASADLEHSFRYYKFVADTARLDKERHKDTDVFTESVRLTDERALHEQTDEDGDVFQWLSHQAKQGVLSAQNRVGRALFWGQQGLRRNLEAAVDYFRMSAETGDSQSQYDYGVVLMKDLALRYFFDAGTRNHLDAGVAIAAISAKGTGRQPRNVYTAAEWSRFIAEKTPAVGMVLRKGIKAFKAGKHDVSLFYYALAADAGLEIGAFNLAWLCEENRDGVTSFIEKECVWSQYNISIQREKQFVDSYALVKMGDYYWYGCEGHRNPSKAVDLYVQAATMHNPQALFNLGLLVEEGVSLSASALREVHVPQAFRRNNVTLLTHLYNRHQIFIKISTMAAAMLFTILSSYKLLRSNQGNAMDPQDENI</sequence>
<evidence type="ECO:0000313" key="2">
    <source>
        <dbReference type="EMBL" id="WAR04420.1"/>
    </source>
</evidence>
<keyword evidence="3" id="KW-1185">Reference proteome</keyword>
<accession>A0ABY7E648</accession>
<name>A0ABY7E648_MYAAR</name>